<evidence type="ECO:0000313" key="2">
    <source>
        <dbReference type="EMBL" id="QBH99647.1"/>
    </source>
</evidence>
<dbReference type="Proteomes" id="UP000628442">
    <property type="component" value="Unassembled WGS sequence"/>
</dbReference>
<keyword evidence="3" id="KW-1185">Reference proteome</keyword>
<gene>
    <name evidence="2" type="ORF">EYF70_01405</name>
    <name evidence="1" type="ORF">GCM10007387_30830</name>
</gene>
<evidence type="ECO:0008006" key="5">
    <source>
        <dbReference type="Google" id="ProtNLM"/>
    </source>
</evidence>
<reference evidence="1" key="3">
    <citation type="submission" date="2022-12" db="EMBL/GenBank/DDBJ databases">
        <authorList>
            <person name="Sun Q."/>
            <person name="Kim S."/>
        </authorList>
    </citation>
    <scope>NUCLEOTIDE SEQUENCE</scope>
    <source>
        <strain evidence="1">KCTC 12343</strain>
    </source>
</reference>
<dbReference type="RefSeq" id="WP_131143801.1">
    <property type="nucleotide sequence ID" value="NZ_BMWV01000006.1"/>
</dbReference>
<sequence length="230" mass="24865">MKKPHASRAILVFESPWELDGSDANRSSVLPFVEGVAKYAGDTEVFHANFYDESSFDKALDCLCKTRYRNAIVYIAAHGDSKSAGNVKLHALFALISLKSQDFNITGVVLGSCFTGSRSFTLEAGIEQSAIRWCAGYASSVGWLTGTMIDCAILAAASRLKPADFTTEKMVKCFGGAIAPFSPTTYIGKDEKEDPVALEDSLQFVVQPSGQGHKAKNVSAAVFEEQAEYH</sequence>
<accession>A0A411WSM3</accession>
<organism evidence="1 4">
    <name type="scientific">Pseudoduganella albidiflava</name>
    <dbReference type="NCBI Taxonomy" id="321983"/>
    <lineage>
        <taxon>Bacteria</taxon>
        <taxon>Pseudomonadati</taxon>
        <taxon>Pseudomonadota</taxon>
        <taxon>Betaproteobacteria</taxon>
        <taxon>Burkholderiales</taxon>
        <taxon>Oxalobacteraceae</taxon>
        <taxon>Telluria group</taxon>
        <taxon>Pseudoduganella</taxon>
    </lineage>
</organism>
<reference evidence="1" key="1">
    <citation type="journal article" date="2014" name="Int. J. Syst. Evol. Microbiol.">
        <title>Complete genome sequence of Corynebacterium casei LMG S-19264T (=DSM 44701T), isolated from a smear-ripened cheese.</title>
        <authorList>
            <consortium name="US DOE Joint Genome Institute (JGI-PGF)"/>
            <person name="Walter F."/>
            <person name="Albersmeier A."/>
            <person name="Kalinowski J."/>
            <person name="Ruckert C."/>
        </authorList>
    </citation>
    <scope>NUCLEOTIDE SEQUENCE</scope>
    <source>
        <strain evidence="1">KCTC 12343</strain>
    </source>
</reference>
<proteinExistence type="predicted"/>
<name>A0A411WSM3_9BURK</name>
<protein>
    <recommendedName>
        <fullName evidence="5">CHAT domain-containing protein</fullName>
    </recommendedName>
</protein>
<dbReference type="AlphaFoldDB" id="A0A411WSM3"/>
<evidence type="ECO:0000313" key="4">
    <source>
        <dbReference type="Proteomes" id="UP000628442"/>
    </source>
</evidence>
<dbReference type="Proteomes" id="UP000292307">
    <property type="component" value="Chromosome"/>
</dbReference>
<evidence type="ECO:0000313" key="3">
    <source>
        <dbReference type="Proteomes" id="UP000292307"/>
    </source>
</evidence>
<dbReference type="EMBL" id="BMWV01000006">
    <property type="protein sequence ID" value="GGY46526.1"/>
    <property type="molecule type" value="Genomic_DNA"/>
</dbReference>
<dbReference type="OrthoDB" id="8753706at2"/>
<dbReference type="EMBL" id="CP036401">
    <property type="protein sequence ID" value="QBH99647.1"/>
    <property type="molecule type" value="Genomic_DNA"/>
</dbReference>
<evidence type="ECO:0000313" key="1">
    <source>
        <dbReference type="EMBL" id="GGY46526.1"/>
    </source>
</evidence>
<reference evidence="2 3" key="2">
    <citation type="submission" date="2019-02" db="EMBL/GenBank/DDBJ databases">
        <title>Draft Genome Sequences of Six Type Strains of the Genus Massilia.</title>
        <authorList>
            <person name="Miess H."/>
            <person name="Frediansyhah A."/>
            <person name="Gross H."/>
        </authorList>
    </citation>
    <scope>NUCLEOTIDE SEQUENCE [LARGE SCALE GENOMIC DNA]</scope>
    <source>
        <strain evidence="2 3">DSM 17472</strain>
    </source>
</reference>